<dbReference type="NCBIfam" id="TIGR02907">
    <property type="entry name" value="spore_VI_D"/>
    <property type="match status" value="1"/>
</dbReference>
<dbReference type="Proteomes" id="UP000030528">
    <property type="component" value="Unassembled WGS sequence"/>
</dbReference>
<dbReference type="Gene3D" id="3.10.350.10">
    <property type="entry name" value="LysM domain"/>
    <property type="match status" value="1"/>
</dbReference>
<evidence type="ECO:0000256" key="1">
    <source>
        <dbReference type="SAM" id="MobiDB-lite"/>
    </source>
</evidence>
<dbReference type="Pfam" id="PF20918">
    <property type="entry name" value="SPOCS_spoVID-N"/>
    <property type="match status" value="1"/>
</dbReference>
<evidence type="ECO:0000259" key="2">
    <source>
        <dbReference type="PROSITE" id="PS51782"/>
    </source>
</evidence>
<dbReference type="STRING" id="1385510.GCA_000425205_01008"/>
<sequence length="357" mass="41580">MTYEPNQVFTFDLNESLWFKRGQEVEEFMGISLEPEITIQEFDDYVSIQGTIELAGEYYPTDDDGERAEERSLSLHDYASKRVVDQVEDSEDGVSEFYHRFPVEISVPKDRIEALENISVSIQSFDYELPERAQLKLNATVAIHGINQESARGGANQVEFEEEELEPIKPEETFQFDVKYEEEEEVRLQPANEDYRSKAAQETFEEVPKLNVEEDEEAEEEEDDRWKFKQSSQTFEEFFGKKVDHDGVEAADTDEDVFSYEGEYAHQDDPGRDDDDDYEEEKETEEREPQDAGYLTSMFDRGEEEPFTRMRVCIVQDSDTLVSIAERYRILPTHLSRANDLEEEEVEAGQILYIPSK</sequence>
<feature type="compositionally biased region" description="Acidic residues" evidence="1">
    <location>
        <begin position="271"/>
        <end position="283"/>
    </location>
</feature>
<organism evidence="3 4">
    <name type="scientific">Pontibacillus halophilus JSM 076056 = DSM 19796</name>
    <dbReference type="NCBI Taxonomy" id="1385510"/>
    <lineage>
        <taxon>Bacteria</taxon>
        <taxon>Bacillati</taxon>
        <taxon>Bacillota</taxon>
        <taxon>Bacilli</taxon>
        <taxon>Bacillales</taxon>
        <taxon>Bacillaceae</taxon>
        <taxon>Pontibacillus</taxon>
    </lineage>
</organism>
<dbReference type="PROSITE" id="PS51782">
    <property type="entry name" value="LYSM"/>
    <property type="match status" value="1"/>
</dbReference>
<dbReference type="InterPro" id="IPR048862">
    <property type="entry name" value="SPOCS_spoVID_N"/>
</dbReference>
<proteinExistence type="predicted"/>
<dbReference type="CDD" id="cd00118">
    <property type="entry name" value="LysM"/>
    <property type="match status" value="1"/>
</dbReference>
<dbReference type="AlphaFoldDB" id="A0A0A5GQV7"/>
<evidence type="ECO:0000313" key="3">
    <source>
        <dbReference type="EMBL" id="KGX93618.1"/>
    </source>
</evidence>
<dbReference type="InterPro" id="IPR014256">
    <property type="entry name" value="Spore_VI_D"/>
</dbReference>
<dbReference type="InterPro" id="IPR036779">
    <property type="entry name" value="LysM_dom_sf"/>
</dbReference>
<comment type="caution">
    <text evidence="3">The sequence shown here is derived from an EMBL/GenBank/DDBJ whole genome shotgun (WGS) entry which is preliminary data.</text>
</comment>
<gene>
    <name evidence="3" type="ORF">N781_10490</name>
</gene>
<dbReference type="eggNOG" id="COG1388">
    <property type="taxonomic scope" value="Bacteria"/>
</dbReference>
<accession>A0A0A5GQV7</accession>
<feature type="domain" description="LysM" evidence="2">
    <location>
        <begin position="311"/>
        <end position="354"/>
    </location>
</feature>
<dbReference type="SUPFAM" id="SSF54106">
    <property type="entry name" value="LysM domain"/>
    <property type="match status" value="1"/>
</dbReference>
<dbReference type="OrthoDB" id="2966368at2"/>
<dbReference type="Pfam" id="PF01476">
    <property type="entry name" value="LysM"/>
    <property type="match status" value="1"/>
</dbReference>
<feature type="compositionally biased region" description="Acidic residues" evidence="1">
    <location>
        <begin position="213"/>
        <end position="223"/>
    </location>
</feature>
<keyword evidence="4" id="KW-1185">Reference proteome</keyword>
<dbReference type="EMBL" id="AVPE01000002">
    <property type="protein sequence ID" value="KGX93618.1"/>
    <property type="molecule type" value="Genomic_DNA"/>
</dbReference>
<protein>
    <recommendedName>
        <fullName evidence="2">LysM domain-containing protein</fullName>
    </recommendedName>
</protein>
<name>A0A0A5GQV7_9BACI</name>
<feature type="region of interest" description="Disordered" evidence="1">
    <location>
        <begin position="257"/>
        <end position="293"/>
    </location>
</feature>
<evidence type="ECO:0000313" key="4">
    <source>
        <dbReference type="Proteomes" id="UP000030528"/>
    </source>
</evidence>
<dbReference type="RefSeq" id="WP_026802035.1">
    <property type="nucleotide sequence ID" value="NZ_AVPE01000002.1"/>
</dbReference>
<feature type="region of interest" description="Disordered" evidence="1">
    <location>
        <begin position="187"/>
        <end position="229"/>
    </location>
</feature>
<reference evidence="3 4" key="1">
    <citation type="submission" date="2013-08" db="EMBL/GenBank/DDBJ databases">
        <authorList>
            <person name="Huang J."/>
            <person name="Wang G."/>
        </authorList>
    </citation>
    <scope>NUCLEOTIDE SEQUENCE [LARGE SCALE GENOMIC DNA]</scope>
    <source>
        <strain evidence="3 4">JSM 076056</strain>
    </source>
</reference>
<dbReference type="InterPro" id="IPR018392">
    <property type="entry name" value="LysM"/>
</dbReference>